<evidence type="ECO:0000313" key="2">
    <source>
        <dbReference type="Proteomes" id="UP000032522"/>
    </source>
</evidence>
<dbReference type="EMBL" id="JYBP01000003">
    <property type="protein sequence ID" value="KJE26686.1"/>
    <property type="molecule type" value="Genomic_DNA"/>
</dbReference>
<protein>
    <submittedName>
        <fullName evidence="1">Uncharacterized protein</fullName>
    </submittedName>
</protein>
<comment type="caution">
    <text evidence="1">The sequence shown here is derived from an EMBL/GenBank/DDBJ whole genome shotgun (WGS) entry which is preliminary data.</text>
</comment>
<sequence length="89" mass="10274">MEAIRENIRVTIESLQDELVNLEPSLSVDDKIFDIRLMRAEASAIEFILIGVEGFEKELKQLKAIIQECNRLLNNLYLTRGEQNVRQAN</sequence>
<evidence type="ECO:0000313" key="1">
    <source>
        <dbReference type="EMBL" id="KJE26686.1"/>
    </source>
</evidence>
<dbReference type="AlphaFoldDB" id="A0A0D8BRA8"/>
<reference evidence="1 2" key="1">
    <citation type="submission" date="2015-01" db="EMBL/GenBank/DDBJ databases">
        <authorList>
            <person name="Filippidou S."/>
            <person name="Jeanneret N."/>
            <person name="Russel-Delif L."/>
            <person name="Junier T."/>
            <person name="Wunderlin T."/>
            <person name="Molina V."/>
            <person name="Johnson S.L."/>
            <person name="Davenport K.W."/>
            <person name="Chain P.S."/>
            <person name="Dorador C."/>
            <person name="Junier P."/>
        </authorList>
    </citation>
    <scope>NUCLEOTIDE SEQUENCE [LARGE SCALE GENOMIC DNA]</scope>
    <source>
        <strain evidence="1 2">Et7/4</strain>
    </source>
</reference>
<dbReference type="Proteomes" id="UP000032522">
    <property type="component" value="Unassembled WGS sequence"/>
</dbReference>
<dbReference type="RefSeq" id="WP_044730453.1">
    <property type="nucleotide sequence ID" value="NZ_JYBP01000003.1"/>
</dbReference>
<organism evidence="1 2">
    <name type="scientific">Geobacillus kaustophilus</name>
    <dbReference type="NCBI Taxonomy" id="1462"/>
    <lineage>
        <taxon>Bacteria</taxon>
        <taxon>Bacillati</taxon>
        <taxon>Bacillota</taxon>
        <taxon>Bacilli</taxon>
        <taxon>Bacillales</taxon>
        <taxon>Anoxybacillaceae</taxon>
        <taxon>Geobacillus</taxon>
        <taxon>Geobacillus thermoleovorans group</taxon>
    </lineage>
</organism>
<dbReference type="PATRIC" id="fig|1462.6.peg.141"/>
<proteinExistence type="predicted"/>
<gene>
    <name evidence="1" type="ORF">LG52_35</name>
</gene>
<name>A0A0D8BRA8_GEOKU</name>
<accession>A0A0D8BRA8</accession>